<dbReference type="PANTHER" id="PTHR30511:SF0">
    <property type="entry name" value="ALANINE RACEMASE, CATABOLIC-RELATED"/>
    <property type="match status" value="1"/>
</dbReference>
<keyword evidence="9" id="KW-1185">Reference proteome</keyword>
<keyword evidence="2 4" id="KW-0663">Pyridoxal phosphate</keyword>
<dbReference type="PRINTS" id="PR00992">
    <property type="entry name" value="ALARACEMASE"/>
</dbReference>
<feature type="binding site" evidence="4 6">
    <location>
        <position position="123"/>
    </location>
    <ligand>
        <name>substrate</name>
    </ligand>
</feature>
<evidence type="ECO:0000256" key="2">
    <source>
        <dbReference type="ARBA" id="ARBA00022898"/>
    </source>
</evidence>
<name>A0A7T0KP10_9CORY</name>
<comment type="catalytic activity">
    <reaction evidence="4">
        <text>L-alanine = D-alanine</text>
        <dbReference type="Rhea" id="RHEA:20249"/>
        <dbReference type="ChEBI" id="CHEBI:57416"/>
        <dbReference type="ChEBI" id="CHEBI:57972"/>
        <dbReference type="EC" id="5.1.1.1"/>
    </reaction>
</comment>
<dbReference type="GO" id="GO:0005829">
    <property type="term" value="C:cytosol"/>
    <property type="evidence" value="ECO:0007669"/>
    <property type="project" value="TreeGrafter"/>
</dbReference>
<dbReference type="PANTHER" id="PTHR30511">
    <property type="entry name" value="ALANINE RACEMASE"/>
    <property type="match status" value="1"/>
</dbReference>
<dbReference type="InterPro" id="IPR009006">
    <property type="entry name" value="Ala_racemase/Decarboxylase_C"/>
</dbReference>
<comment type="pathway">
    <text evidence="4">Amino-acid biosynthesis; D-alanine biosynthesis; D-alanine from L-alanine: step 1/1.</text>
</comment>
<evidence type="ECO:0000256" key="3">
    <source>
        <dbReference type="ARBA" id="ARBA00023235"/>
    </source>
</evidence>
<protein>
    <recommendedName>
        <fullName evidence="4">Alanine racemase</fullName>
        <ecNumber evidence="4">5.1.1.1</ecNumber>
    </recommendedName>
</protein>
<dbReference type="InterPro" id="IPR011079">
    <property type="entry name" value="Ala_racemase_C"/>
</dbReference>
<dbReference type="InterPro" id="IPR029066">
    <property type="entry name" value="PLP-binding_barrel"/>
</dbReference>
<reference evidence="8 9" key="1">
    <citation type="submission" date="2020-11" db="EMBL/GenBank/DDBJ databases">
        <title>Corynebacterium sp. MC1420.</title>
        <authorList>
            <person name="Zhou J."/>
        </authorList>
    </citation>
    <scope>NUCLEOTIDE SEQUENCE [LARGE SCALE GENOMIC DNA]</scope>
    <source>
        <strain evidence="8 9">MC1420</strain>
    </source>
</reference>
<evidence type="ECO:0000256" key="6">
    <source>
        <dbReference type="PIRSR" id="PIRSR600821-52"/>
    </source>
</evidence>
<dbReference type="CDD" id="cd00430">
    <property type="entry name" value="PLPDE_III_AR"/>
    <property type="match status" value="1"/>
</dbReference>
<sequence>MDLLTARIDLDAIAHNTRVLKQRAGDARLMCVVKADAYNHGAQRVVPVMDASGADAFGVATLAEGASISELTAKPVAAWLWVPGQEIPPGVELGVPTLDHLSWLIDARVNAPLHIKVDTGMHRSGLRESDWEAAFRMAARAGLEVKGLMSHLAVADDPANPYTDAQADAFRRAVALARQVGLEVPVNHLANSPALLSRPDLAFDQVRAGVGLYGLEPIAGGGSDLRPAMSWVARVLAVKPLSVGEAVSYGLTWAAPDNGFVAVVTAGYADGVARSWQGCLDVAIGAHRYPQVGRVCMDQFIVWLGDNDAGVAIGDEAVIFGAGGVGATELADRVGTINYEIVCAPTGRTVRTYTGGTGA</sequence>
<evidence type="ECO:0000313" key="9">
    <source>
        <dbReference type="Proteomes" id="UP000594586"/>
    </source>
</evidence>
<dbReference type="Gene3D" id="2.40.37.10">
    <property type="entry name" value="Lyase, Ornithine Decarboxylase, Chain A, domain 1"/>
    <property type="match status" value="1"/>
</dbReference>
<evidence type="ECO:0000256" key="1">
    <source>
        <dbReference type="ARBA" id="ARBA00001933"/>
    </source>
</evidence>
<accession>A0A7T0KP10</accession>
<dbReference type="SUPFAM" id="SSF50621">
    <property type="entry name" value="Alanine racemase C-terminal domain-like"/>
    <property type="match status" value="1"/>
</dbReference>
<comment type="similarity">
    <text evidence="4">Belongs to the alanine racemase family.</text>
</comment>
<comment type="function">
    <text evidence="4">Catalyzes the interconversion of L-alanine and D-alanine. May also act on other amino acids.</text>
</comment>
<dbReference type="InterPro" id="IPR000821">
    <property type="entry name" value="Ala_racemase"/>
</dbReference>
<feature type="binding site" evidence="4 6">
    <location>
        <position position="297"/>
    </location>
    <ligand>
        <name>substrate</name>
    </ligand>
</feature>
<dbReference type="HAMAP" id="MF_01201">
    <property type="entry name" value="Ala_racemase"/>
    <property type="match status" value="1"/>
</dbReference>
<proteinExistence type="inferred from homology"/>
<evidence type="ECO:0000313" key="8">
    <source>
        <dbReference type="EMBL" id="QPK83584.1"/>
    </source>
</evidence>
<gene>
    <name evidence="8" type="primary">alr</name>
    <name evidence="8" type="ORF">G7Y29_01870</name>
</gene>
<dbReference type="NCBIfam" id="TIGR00492">
    <property type="entry name" value="alr"/>
    <property type="match status" value="1"/>
</dbReference>
<comment type="cofactor">
    <cofactor evidence="1 4 5">
        <name>pyridoxal 5'-phosphate</name>
        <dbReference type="ChEBI" id="CHEBI:597326"/>
    </cofactor>
</comment>
<dbReference type="RefSeq" id="WP_165003578.1">
    <property type="nucleotide sequence ID" value="NZ_CP064955.1"/>
</dbReference>
<dbReference type="GO" id="GO:0030632">
    <property type="term" value="P:D-alanine biosynthetic process"/>
    <property type="evidence" value="ECO:0007669"/>
    <property type="project" value="UniProtKB-UniRule"/>
</dbReference>
<dbReference type="GO" id="GO:0009252">
    <property type="term" value="P:peptidoglycan biosynthetic process"/>
    <property type="evidence" value="ECO:0007669"/>
    <property type="project" value="TreeGrafter"/>
</dbReference>
<dbReference type="SUPFAM" id="SSF51419">
    <property type="entry name" value="PLP-binding barrel"/>
    <property type="match status" value="1"/>
</dbReference>
<feature type="active site" description="Proton acceptor; specific for D-alanine" evidence="4">
    <location>
        <position position="34"/>
    </location>
</feature>
<feature type="active site" description="Proton acceptor; specific for L-alanine" evidence="4">
    <location>
        <position position="249"/>
    </location>
</feature>
<dbReference type="SMART" id="SM01005">
    <property type="entry name" value="Ala_racemase_C"/>
    <property type="match status" value="1"/>
</dbReference>
<keyword evidence="3 4" id="KW-0413">Isomerase</keyword>
<dbReference type="InterPro" id="IPR001608">
    <property type="entry name" value="Ala_racemase_N"/>
</dbReference>
<dbReference type="EMBL" id="CP064955">
    <property type="protein sequence ID" value="QPK83584.1"/>
    <property type="molecule type" value="Genomic_DNA"/>
</dbReference>
<dbReference type="Gene3D" id="3.20.20.10">
    <property type="entry name" value="Alanine racemase"/>
    <property type="match status" value="1"/>
</dbReference>
<dbReference type="Proteomes" id="UP000594586">
    <property type="component" value="Chromosome"/>
</dbReference>
<dbReference type="GO" id="GO:0008784">
    <property type="term" value="F:alanine racemase activity"/>
    <property type="evidence" value="ECO:0007669"/>
    <property type="project" value="UniProtKB-UniRule"/>
</dbReference>
<dbReference type="Pfam" id="PF01168">
    <property type="entry name" value="Ala_racemase_N"/>
    <property type="match status" value="1"/>
</dbReference>
<dbReference type="KEGG" id="cqn:G7Y29_01870"/>
<dbReference type="EC" id="5.1.1.1" evidence="4"/>
<dbReference type="UniPathway" id="UPA00042">
    <property type="reaction ID" value="UER00497"/>
</dbReference>
<dbReference type="GO" id="GO:0030170">
    <property type="term" value="F:pyridoxal phosphate binding"/>
    <property type="evidence" value="ECO:0007669"/>
    <property type="project" value="UniProtKB-UniRule"/>
</dbReference>
<evidence type="ECO:0000259" key="7">
    <source>
        <dbReference type="SMART" id="SM01005"/>
    </source>
</evidence>
<feature type="modified residue" description="N6-(pyridoxal phosphate)lysine" evidence="4 5">
    <location>
        <position position="34"/>
    </location>
</feature>
<dbReference type="AlphaFoldDB" id="A0A7T0KP10"/>
<evidence type="ECO:0000256" key="4">
    <source>
        <dbReference type="HAMAP-Rule" id="MF_01201"/>
    </source>
</evidence>
<organism evidence="8 9">
    <name type="scientific">Corynebacterium qintianiae</name>
    <dbReference type="NCBI Taxonomy" id="2709392"/>
    <lineage>
        <taxon>Bacteria</taxon>
        <taxon>Bacillati</taxon>
        <taxon>Actinomycetota</taxon>
        <taxon>Actinomycetes</taxon>
        <taxon>Mycobacteriales</taxon>
        <taxon>Corynebacteriaceae</taxon>
        <taxon>Corynebacterium</taxon>
    </lineage>
</organism>
<evidence type="ECO:0000256" key="5">
    <source>
        <dbReference type="PIRSR" id="PIRSR600821-50"/>
    </source>
</evidence>
<feature type="domain" description="Alanine racemase C-terminal" evidence="7">
    <location>
        <begin position="228"/>
        <end position="354"/>
    </location>
</feature>
<dbReference type="Pfam" id="PF00842">
    <property type="entry name" value="Ala_racemase_C"/>
    <property type="match status" value="1"/>
</dbReference>